<evidence type="ECO:0000256" key="1">
    <source>
        <dbReference type="SAM" id="Phobius"/>
    </source>
</evidence>
<dbReference type="EMBL" id="JACICZ010000002">
    <property type="protein sequence ID" value="MBB3868122.1"/>
    <property type="molecule type" value="Genomic_DNA"/>
</dbReference>
<feature type="transmembrane region" description="Helical" evidence="1">
    <location>
        <begin position="103"/>
        <end position="127"/>
    </location>
</feature>
<keyword evidence="1" id="KW-0812">Transmembrane</keyword>
<dbReference type="AlphaFoldDB" id="A0AA89SSP0"/>
<feature type="transmembrane region" description="Helical" evidence="1">
    <location>
        <begin position="133"/>
        <end position="154"/>
    </location>
</feature>
<proteinExistence type="predicted"/>
<keyword evidence="3" id="KW-1185">Reference proteome</keyword>
<organism evidence="2 3">
    <name type="scientific">Parageobacillus toebii NBRC 107807</name>
    <dbReference type="NCBI Taxonomy" id="1223503"/>
    <lineage>
        <taxon>Bacteria</taxon>
        <taxon>Bacillati</taxon>
        <taxon>Bacillota</taxon>
        <taxon>Bacilli</taxon>
        <taxon>Bacillales</taxon>
        <taxon>Anoxybacillaceae</taxon>
        <taxon>Parageobacillus</taxon>
    </lineage>
</organism>
<dbReference type="Proteomes" id="UP000613002">
    <property type="component" value="Unassembled WGS sequence"/>
</dbReference>
<feature type="transmembrane region" description="Helical" evidence="1">
    <location>
        <begin position="21"/>
        <end position="39"/>
    </location>
</feature>
<comment type="caution">
    <text evidence="2">The sequence shown here is derived from an EMBL/GenBank/DDBJ whole genome shotgun (WGS) entry which is preliminary data.</text>
</comment>
<evidence type="ECO:0000313" key="2">
    <source>
        <dbReference type="EMBL" id="MBB3868122.1"/>
    </source>
</evidence>
<dbReference type="Pfam" id="PF12679">
    <property type="entry name" value="ABC2_membrane_2"/>
    <property type="match status" value="1"/>
</dbReference>
<name>A0AA89SSP0_9BACL</name>
<sequence>MKGVIGMWTICFHEFKGLFKSIKSIIIVAIIFGVTYWTADLMTTITDRLDVNTGKDGYATGIASIVFLLGFLFISSLSHDVINREVSTRTMRFLVTKTSRVKIIIGKYLGIWLFWFFCIFTSFVLIAFVSKNFLWWGILECMGFISVAIAYNLVFSVIFPKPAITMFFGVVFALAFPVLSFLVIHSNNVFISWFKFFTPYYYALLGDFYILVNFVYAIGLLMLGIVLFNRRDL</sequence>
<gene>
    <name evidence="2" type="ORF">HNR78_000999</name>
</gene>
<evidence type="ECO:0000313" key="3">
    <source>
        <dbReference type="Proteomes" id="UP000613002"/>
    </source>
</evidence>
<feature type="transmembrane region" description="Helical" evidence="1">
    <location>
        <begin position="166"/>
        <end position="188"/>
    </location>
</feature>
<feature type="transmembrane region" description="Helical" evidence="1">
    <location>
        <begin position="59"/>
        <end position="82"/>
    </location>
</feature>
<feature type="transmembrane region" description="Helical" evidence="1">
    <location>
        <begin position="208"/>
        <end position="228"/>
    </location>
</feature>
<keyword evidence="1" id="KW-1133">Transmembrane helix</keyword>
<reference evidence="2 3" key="1">
    <citation type="submission" date="2020-08" db="EMBL/GenBank/DDBJ databases">
        <title>Genomic Encyclopedia of Type Strains, Phase IV (KMG-IV): sequencing the most valuable type-strain genomes for metagenomic binning, comparative biology and taxonomic classification.</title>
        <authorList>
            <person name="Goeker M."/>
        </authorList>
    </citation>
    <scope>NUCLEOTIDE SEQUENCE [LARGE SCALE GENOMIC DNA]</scope>
    <source>
        <strain evidence="2 3">DSM 14590</strain>
    </source>
</reference>
<accession>A0AA89SSP0</accession>
<protein>
    <submittedName>
        <fullName evidence="2">ABC-2 type transport system permease protein</fullName>
    </submittedName>
</protein>
<keyword evidence="1" id="KW-0472">Membrane</keyword>